<reference evidence="1" key="1">
    <citation type="submission" date="2018-05" db="EMBL/GenBank/DDBJ databases">
        <authorList>
            <person name="Lanie J.A."/>
            <person name="Ng W.-L."/>
            <person name="Kazmierczak K.M."/>
            <person name="Andrzejewski T.M."/>
            <person name="Davidsen T.M."/>
            <person name="Wayne K.J."/>
            <person name="Tettelin H."/>
            <person name="Glass J.I."/>
            <person name="Rusch D."/>
            <person name="Podicherti R."/>
            <person name="Tsui H.-C.T."/>
            <person name="Winkler M.E."/>
        </authorList>
    </citation>
    <scope>NUCLEOTIDE SEQUENCE</scope>
</reference>
<dbReference type="AlphaFoldDB" id="A0A382FF05"/>
<accession>A0A382FF05</accession>
<proteinExistence type="predicted"/>
<sequence>MIYDTIVQRLSQIILSFKEFPAYNGGIPYLIWDDKGVTTVGLSL</sequence>
<name>A0A382FF05_9ZZZZ</name>
<dbReference type="EMBL" id="UINC01049148">
    <property type="protein sequence ID" value="SVB60561.1"/>
    <property type="molecule type" value="Genomic_DNA"/>
</dbReference>
<organism evidence="1">
    <name type="scientific">marine metagenome</name>
    <dbReference type="NCBI Taxonomy" id="408172"/>
    <lineage>
        <taxon>unclassified sequences</taxon>
        <taxon>metagenomes</taxon>
        <taxon>ecological metagenomes</taxon>
    </lineage>
</organism>
<gene>
    <name evidence="1" type="ORF">METZ01_LOCUS213415</name>
</gene>
<evidence type="ECO:0000313" key="1">
    <source>
        <dbReference type="EMBL" id="SVB60561.1"/>
    </source>
</evidence>
<protein>
    <submittedName>
        <fullName evidence="1">Uncharacterized protein</fullName>
    </submittedName>
</protein>